<proteinExistence type="predicted"/>
<organism evidence="2 3">
    <name type="scientific">Saccharomonospora viridis</name>
    <dbReference type="NCBI Taxonomy" id="1852"/>
    <lineage>
        <taxon>Bacteria</taxon>
        <taxon>Bacillati</taxon>
        <taxon>Actinomycetota</taxon>
        <taxon>Actinomycetes</taxon>
        <taxon>Pseudonocardiales</taxon>
        <taxon>Pseudonocardiaceae</taxon>
        <taxon>Saccharomonospora</taxon>
    </lineage>
</organism>
<dbReference type="InterPro" id="IPR043917">
    <property type="entry name" value="DUF5753"/>
</dbReference>
<protein>
    <submittedName>
        <fullName evidence="2">XRE family transcriptional regulator</fullName>
    </submittedName>
</protein>
<dbReference type="Pfam" id="PF19054">
    <property type="entry name" value="DUF5753"/>
    <property type="match status" value="1"/>
</dbReference>
<evidence type="ECO:0000259" key="1">
    <source>
        <dbReference type="Pfam" id="PF19054"/>
    </source>
</evidence>
<comment type="caution">
    <text evidence="2">The sequence shown here is derived from an EMBL/GenBank/DDBJ whole genome shotgun (WGS) entry which is preliminary data.</text>
</comment>
<sequence>MARRDVITRSRPAVFTGLIGEAALHNPIGGPEVMADQLRHVLKMTDSESVTVQVVPTDSGWHPGLSGPFILFDFADSPSIVHIEHHRSSVFLYDERDVEDYRAAAEIIRGVAMSPADSTELISEMITKLENAV</sequence>
<reference evidence="2 3" key="1">
    <citation type="submission" date="2014-10" db="EMBL/GenBank/DDBJ databases">
        <title>Genome sequence of Micropolyspora internatus JCM3315.</title>
        <authorList>
            <person name="Shin S.-K."/>
            <person name="Yi H."/>
        </authorList>
    </citation>
    <scope>NUCLEOTIDE SEQUENCE [LARGE SCALE GENOMIC DNA]</scope>
    <source>
        <strain evidence="2 3">JCM 3315</strain>
    </source>
</reference>
<evidence type="ECO:0000313" key="2">
    <source>
        <dbReference type="EMBL" id="KHF42920.1"/>
    </source>
</evidence>
<evidence type="ECO:0000313" key="3">
    <source>
        <dbReference type="Proteomes" id="UP000030848"/>
    </source>
</evidence>
<dbReference type="EMBL" id="JRZE01000006">
    <property type="protein sequence ID" value="KHF42920.1"/>
    <property type="molecule type" value="Genomic_DNA"/>
</dbReference>
<dbReference type="Proteomes" id="UP000030848">
    <property type="component" value="Unassembled WGS sequence"/>
</dbReference>
<gene>
    <name evidence="2" type="ORF">MINT15_31220</name>
</gene>
<name>A0A837D5M1_9PSEU</name>
<accession>A0A837D5M1</accession>
<feature type="domain" description="DUF5753" evidence="1">
    <location>
        <begin position="1"/>
        <end position="124"/>
    </location>
</feature>
<dbReference type="AlphaFoldDB" id="A0A837D5M1"/>